<dbReference type="AlphaFoldDB" id="A0A3E0GYP6"/>
<sequence length="211" mass="22142">MPTSYPTVRSVMTTPVIAVTPDAPFKEIARALAEHRISAVPVIDAGGRVTGVVSEADLIHKEEMRGGFDQVLATGYQVRSRKAHAATADRLMTSPVVTIGPDASVEDAASKLGHTDVRRLFVVEGDGRLIGVLARADVLRLFLVSDDVIRDRVLAAVPAGVTATVAEGVVQLGGCVPRRSQALAAIRIAWALPGVVGVTGAVQHELDDVKA</sequence>
<dbReference type="InterPro" id="IPR000644">
    <property type="entry name" value="CBS_dom"/>
</dbReference>
<dbReference type="InterPro" id="IPR046342">
    <property type="entry name" value="CBS_dom_sf"/>
</dbReference>
<accession>A0A3E0GYP6</accession>
<feature type="domain" description="CBS" evidence="3">
    <location>
        <begin position="12"/>
        <end position="70"/>
    </location>
</feature>
<proteinExistence type="predicted"/>
<dbReference type="EMBL" id="QUNO01000019">
    <property type="protein sequence ID" value="REH34796.1"/>
    <property type="molecule type" value="Genomic_DNA"/>
</dbReference>
<dbReference type="Proteomes" id="UP000256269">
    <property type="component" value="Unassembled WGS sequence"/>
</dbReference>
<evidence type="ECO:0000313" key="4">
    <source>
        <dbReference type="EMBL" id="REH34796.1"/>
    </source>
</evidence>
<dbReference type="CDD" id="cd04586">
    <property type="entry name" value="CBS_pair_BON_assoc"/>
    <property type="match status" value="1"/>
</dbReference>
<evidence type="ECO:0000256" key="2">
    <source>
        <dbReference type="PROSITE-ProRule" id="PRU00703"/>
    </source>
</evidence>
<feature type="domain" description="CBS" evidence="3">
    <location>
        <begin position="92"/>
        <end position="148"/>
    </location>
</feature>
<organism evidence="4 5">
    <name type="scientific">Kutzneria buriramensis</name>
    <dbReference type="NCBI Taxonomy" id="1045776"/>
    <lineage>
        <taxon>Bacteria</taxon>
        <taxon>Bacillati</taxon>
        <taxon>Actinomycetota</taxon>
        <taxon>Actinomycetes</taxon>
        <taxon>Pseudonocardiales</taxon>
        <taxon>Pseudonocardiaceae</taxon>
        <taxon>Kutzneria</taxon>
    </lineage>
</organism>
<dbReference type="Gene3D" id="3.30.1340.30">
    <property type="match status" value="1"/>
</dbReference>
<comment type="caution">
    <text evidence="4">The sequence shown here is derived from an EMBL/GenBank/DDBJ whole genome shotgun (WGS) entry which is preliminary data.</text>
</comment>
<evidence type="ECO:0000259" key="3">
    <source>
        <dbReference type="PROSITE" id="PS51371"/>
    </source>
</evidence>
<evidence type="ECO:0000256" key="1">
    <source>
        <dbReference type="ARBA" id="ARBA00023122"/>
    </source>
</evidence>
<dbReference type="SUPFAM" id="SSF54631">
    <property type="entry name" value="CBS-domain pair"/>
    <property type="match status" value="1"/>
</dbReference>
<dbReference type="InterPro" id="IPR017080">
    <property type="entry name" value="UCP036990_CBS_BON"/>
</dbReference>
<dbReference type="Pfam" id="PF04972">
    <property type="entry name" value="BON"/>
    <property type="match status" value="1"/>
</dbReference>
<reference evidence="4 5" key="1">
    <citation type="submission" date="2018-08" db="EMBL/GenBank/DDBJ databases">
        <title>Genomic Encyclopedia of Archaeal and Bacterial Type Strains, Phase II (KMG-II): from individual species to whole genera.</title>
        <authorList>
            <person name="Goeker M."/>
        </authorList>
    </citation>
    <scope>NUCLEOTIDE SEQUENCE [LARGE SCALE GENOMIC DNA]</scope>
    <source>
        <strain evidence="4 5">DSM 45791</strain>
    </source>
</reference>
<dbReference type="PANTHER" id="PTHR43080:SF29">
    <property type="entry name" value="OS02G0818000 PROTEIN"/>
    <property type="match status" value="1"/>
</dbReference>
<dbReference type="Gene3D" id="3.10.580.10">
    <property type="entry name" value="CBS-domain"/>
    <property type="match status" value="1"/>
</dbReference>
<keyword evidence="1 2" id="KW-0129">CBS domain</keyword>
<dbReference type="InterPro" id="IPR051257">
    <property type="entry name" value="Diverse_CBS-Domain"/>
</dbReference>
<dbReference type="PIRSF" id="PIRSF036990">
    <property type="entry name" value="UCP036990_CBS_BON"/>
    <property type="match status" value="1"/>
</dbReference>
<dbReference type="OrthoDB" id="3626971at2"/>
<gene>
    <name evidence="4" type="ORF">BCF44_11972</name>
</gene>
<name>A0A3E0GYP6_9PSEU</name>
<protein>
    <submittedName>
        <fullName evidence="4">BON domain-containing protein</fullName>
    </submittedName>
</protein>
<dbReference type="PROSITE" id="PS51371">
    <property type="entry name" value="CBS"/>
    <property type="match status" value="2"/>
</dbReference>
<dbReference type="RefSeq" id="WP_116180204.1">
    <property type="nucleotide sequence ID" value="NZ_CP144375.1"/>
</dbReference>
<keyword evidence="5" id="KW-1185">Reference proteome</keyword>
<dbReference type="Pfam" id="PF00571">
    <property type="entry name" value="CBS"/>
    <property type="match status" value="2"/>
</dbReference>
<dbReference type="InterPro" id="IPR007055">
    <property type="entry name" value="BON_dom"/>
</dbReference>
<dbReference type="SMART" id="SM00116">
    <property type="entry name" value="CBS"/>
    <property type="match status" value="2"/>
</dbReference>
<evidence type="ECO:0000313" key="5">
    <source>
        <dbReference type="Proteomes" id="UP000256269"/>
    </source>
</evidence>
<dbReference type="PANTHER" id="PTHR43080">
    <property type="entry name" value="CBS DOMAIN-CONTAINING PROTEIN CBSX3, MITOCHONDRIAL"/>
    <property type="match status" value="1"/>
</dbReference>